<dbReference type="RefSeq" id="WP_188995562.1">
    <property type="nucleotide sequence ID" value="NZ_BMHP01000003.1"/>
</dbReference>
<dbReference type="GO" id="GO:0030288">
    <property type="term" value="C:outer membrane-bounded periplasmic space"/>
    <property type="evidence" value="ECO:0007669"/>
    <property type="project" value="TreeGrafter"/>
</dbReference>
<feature type="domain" description="5'-Nucleotidase C-terminal" evidence="2">
    <location>
        <begin position="127"/>
        <end position="265"/>
    </location>
</feature>
<name>A0A916ZB13_9BACL</name>
<evidence type="ECO:0000256" key="1">
    <source>
        <dbReference type="RuleBase" id="RU362119"/>
    </source>
</evidence>
<dbReference type="InterPro" id="IPR036907">
    <property type="entry name" value="5'-Nucleotdase_C_sf"/>
</dbReference>
<keyword evidence="1" id="KW-0378">Hydrolase</keyword>
<dbReference type="PANTHER" id="PTHR11575">
    <property type="entry name" value="5'-NUCLEOTIDASE-RELATED"/>
    <property type="match status" value="1"/>
</dbReference>
<protein>
    <recommendedName>
        <fullName evidence="2">5'-Nucleotidase C-terminal domain-containing protein</fullName>
    </recommendedName>
</protein>
<dbReference type="GO" id="GO:0016787">
    <property type="term" value="F:hydrolase activity"/>
    <property type="evidence" value="ECO:0007669"/>
    <property type="project" value="UniProtKB-KW"/>
</dbReference>
<accession>A0A916ZB13</accession>
<dbReference type="Gene3D" id="3.90.780.10">
    <property type="entry name" value="5'-Nucleotidase, C-terminal domain"/>
    <property type="match status" value="1"/>
</dbReference>
<evidence type="ECO:0000313" key="4">
    <source>
        <dbReference type="Proteomes" id="UP000612456"/>
    </source>
</evidence>
<dbReference type="AlphaFoldDB" id="A0A916ZB13"/>
<keyword evidence="1" id="KW-0547">Nucleotide-binding</keyword>
<proteinExistence type="inferred from homology"/>
<comment type="caution">
    <text evidence="3">The sequence shown here is derived from an EMBL/GenBank/DDBJ whole genome shotgun (WGS) entry which is preliminary data.</text>
</comment>
<reference evidence="3" key="2">
    <citation type="submission" date="2020-09" db="EMBL/GenBank/DDBJ databases">
        <authorList>
            <person name="Sun Q."/>
            <person name="Zhou Y."/>
        </authorList>
    </citation>
    <scope>NUCLEOTIDE SEQUENCE</scope>
    <source>
        <strain evidence="3">CGMCC 1.15178</strain>
    </source>
</reference>
<dbReference type="InterPro" id="IPR029052">
    <property type="entry name" value="Metallo-depent_PP-like"/>
</dbReference>
<evidence type="ECO:0000313" key="3">
    <source>
        <dbReference type="EMBL" id="GGD83739.1"/>
    </source>
</evidence>
<dbReference type="PRINTS" id="PR01607">
    <property type="entry name" value="APYRASEFAMLY"/>
</dbReference>
<keyword evidence="4" id="KW-1185">Reference proteome</keyword>
<dbReference type="Gene3D" id="3.60.21.10">
    <property type="match status" value="1"/>
</dbReference>
<evidence type="ECO:0000259" key="2">
    <source>
        <dbReference type="Pfam" id="PF02872"/>
    </source>
</evidence>
<organism evidence="3 4">
    <name type="scientific">Paenibacillus nasutitermitis</name>
    <dbReference type="NCBI Taxonomy" id="1652958"/>
    <lineage>
        <taxon>Bacteria</taxon>
        <taxon>Bacillati</taxon>
        <taxon>Bacillota</taxon>
        <taxon>Bacilli</taxon>
        <taxon>Bacillales</taxon>
        <taxon>Paenibacillaceae</taxon>
        <taxon>Paenibacillus</taxon>
    </lineage>
</organism>
<gene>
    <name evidence="3" type="ORF">GCM10010911_47420</name>
</gene>
<dbReference type="PANTHER" id="PTHR11575:SF24">
    <property type="entry name" value="5'-NUCLEOTIDASE"/>
    <property type="match status" value="1"/>
</dbReference>
<dbReference type="EMBL" id="BMHP01000003">
    <property type="protein sequence ID" value="GGD83739.1"/>
    <property type="molecule type" value="Genomic_DNA"/>
</dbReference>
<dbReference type="GO" id="GO:0000166">
    <property type="term" value="F:nucleotide binding"/>
    <property type="evidence" value="ECO:0007669"/>
    <property type="project" value="UniProtKB-KW"/>
</dbReference>
<reference evidence="3" key="1">
    <citation type="journal article" date="2014" name="Int. J. Syst. Evol. Microbiol.">
        <title>Complete genome sequence of Corynebacterium casei LMG S-19264T (=DSM 44701T), isolated from a smear-ripened cheese.</title>
        <authorList>
            <consortium name="US DOE Joint Genome Institute (JGI-PGF)"/>
            <person name="Walter F."/>
            <person name="Albersmeier A."/>
            <person name="Kalinowski J."/>
            <person name="Ruckert C."/>
        </authorList>
    </citation>
    <scope>NUCLEOTIDE SEQUENCE</scope>
    <source>
        <strain evidence="3">CGMCC 1.15178</strain>
    </source>
</reference>
<dbReference type="InterPro" id="IPR006179">
    <property type="entry name" value="5_nucleotidase/apyrase"/>
</dbReference>
<dbReference type="InterPro" id="IPR008334">
    <property type="entry name" value="5'-Nucleotdase_C"/>
</dbReference>
<dbReference type="Proteomes" id="UP000612456">
    <property type="component" value="Unassembled WGS sequence"/>
</dbReference>
<dbReference type="SUPFAM" id="SSF55816">
    <property type="entry name" value="5'-nucleotidase (syn. UDP-sugar hydrolase), C-terminal domain"/>
    <property type="match status" value="1"/>
</dbReference>
<comment type="similarity">
    <text evidence="1">Belongs to the 5'-nucleotidase family.</text>
</comment>
<sequence>MERRLPSMIEKLRGEERVDLVIVVSHMGLPLDVKLASLINGIDVILSGHSHDRITRPILQSGCIIIQSGASGSFLGRLDLTVEGGRITDFKHQLVFLSTEEYEEDQEVAQLAVELLNPFRQQLDPVVGEISTPLHRMTLNESPMDRQITDAYLHHMDADIALSHGWRYGAPILPGPVTVKDLYQIIPTNPELFTLELDGLSILEALENNLEQVYANDPFQQKGGYVLRSSNIAMAYKPYNPKGYRIQHIEVKGENLQLDKIYRLVAAGQQILKPYATKHKPIGVHSHDVLSEYFSASSKVNVDNRPHIFTI</sequence>
<dbReference type="SUPFAM" id="SSF56300">
    <property type="entry name" value="Metallo-dependent phosphatases"/>
    <property type="match status" value="1"/>
</dbReference>
<dbReference type="Pfam" id="PF02872">
    <property type="entry name" value="5_nucleotid_C"/>
    <property type="match status" value="1"/>
</dbReference>
<dbReference type="GO" id="GO:0009166">
    <property type="term" value="P:nucleotide catabolic process"/>
    <property type="evidence" value="ECO:0007669"/>
    <property type="project" value="InterPro"/>
</dbReference>